<protein>
    <submittedName>
        <fullName evidence="3">Phospholipase C</fullName>
    </submittedName>
</protein>
<dbReference type="OrthoDB" id="7061668at2"/>
<gene>
    <name evidence="3" type="ORF">NCTC13315_03126</name>
</gene>
<evidence type="ECO:0000313" key="4">
    <source>
        <dbReference type="Proteomes" id="UP000254968"/>
    </source>
</evidence>
<dbReference type="InterPro" id="IPR017850">
    <property type="entry name" value="Alkaline_phosphatase_core_sf"/>
</dbReference>
<dbReference type="Pfam" id="PF04185">
    <property type="entry name" value="Phosphoesterase"/>
    <property type="match status" value="1"/>
</dbReference>
<dbReference type="InterPro" id="IPR007312">
    <property type="entry name" value="Phosphoesterase"/>
</dbReference>
<dbReference type="PANTHER" id="PTHR31956">
    <property type="entry name" value="NON-SPECIFIC PHOSPHOLIPASE C4-RELATED"/>
    <property type="match status" value="1"/>
</dbReference>
<sequence length="590" mass="64877">MKQVWLLIFKCLCFLFFMSTTYAAEYYKETVARVPVPVKVTVANKNWVTTISICNNTAQSISLKDIEFNFNYVLTMPSNIWGSPWVAWKLDSQQGNQVVLVGGTEWSPNLPPDANCSNPMTISFNASPNSPLPTSPFVFKAADGVAVSGTLSVKMDKAPVEELVNPEVTVTGMGNTSKQILPWGQEWRLTNLVSGSYTVTANNITNGMDTYQATPVTVTVKANQTASATVKYMRVAANVGSLTINMQAAPAQELTNPQVTLTGQGITRQQVMNWNSPWQINNLAPGSYKITASNVNNGTDFFSAAPVTANVIAQTSATANVTYTRVSDGRPTSWNNIKHIVMITFENTNEVDAVRQPFMKSLLTTGAYLGDFRATTHPSQPNYFALIGGSTFNVTSNSNVNLDGKHLGDLLIEKGKTWKAYVEDLPSAPCYTGSSRGNYVRKHAPFISFKSVQNNPTICKNIVPANQFFTDLANNNLPSFALYTPNELNDGHDTDVSFSDAWLAQTFGPIFNNPNVMKDTLFILTFDEDAWTEANKVYTAFVGAGVKASMRSNSRYTHYSLLKTIEEIYQLGTLNRNDLSAKLITDIWQP</sequence>
<keyword evidence="4" id="KW-1185">Reference proteome</keyword>
<evidence type="ECO:0000313" key="3">
    <source>
        <dbReference type="EMBL" id="STX55756.1"/>
    </source>
</evidence>
<evidence type="ECO:0000256" key="1">
    <source>
        <dbReference type="ARBA" id="ARBA00022801"/>
    </source>
</evidence>
<dbReference type="RefSeq" id="WP_115304359.1">
    <property type="nucleotide sequence ID" value="NZ_CAAAHO010000004.1"/>
</dbReference>
<feature type="signal peptide" evidence="2">
    <location>
        <begin position="1"/>
        <end position="23"/>
    </location>
</feature>
<accession>A0A378JPE0</accession>
<evidence type="ECO:0000256" key="2">
    <source>
        <dbReference type="SAM" id="SignalP"/>
    </source>
</evidence>
<keyword evidence="2" id="KW-0732">Signal</keyword>
<dbReference type="PANTHER" id="PTHR31956:SF8">
    <property type="entry name" value="ACID PHOSPHATASE PHOA (AFU_ORTHOLOGUE AFUA_1G03570)"/>
    <property type="match status" value="1"/>
</dbReference>
<dbReference type="Gene3D" id="3.40.720.10">
    <property type="entry name" value="Alkaline Phosphatase, subunit A"/>
    <property type="match status" value="1"/>
</dbReference>
<dbReference type="GO" id="GO:0009395">
    <property type="term" value="P:phospholipid catabolic process"/>
    <property type="evidence" value="ECO:0007669"/>
    <property type="project" value="TreeGrafter"/>
</dbReference>
<dbReference type="GO" id="GO:0016788">
    <property type="term" value="F:hydrolase activity, acting on ester bonds"/>
    <property type="evidence" value="ECO:0007669"/>
    <property type="project" value="InterPro"/>
</dbReference>
<keyword evidence="1" id="KW-0378">Hydrolase</keyword>
<organism evidence="3 4">
    <name type="scientific">Legionella beliardensis</name>
    <dbReference type="NCBI Taxonomy" id="91822"/>
    <lineage>
        <taxon>Bacteria</taxon>
        <taxon>Pseudomonadati</taxon>
        <taxon>Pseudomonadota</taxon>
        <taxon>Gammaproteobacteria</taxon>
        <taxon>Legionellales</taxon>
        <taxon>Legionellaceae</taxon>
        <taxon>Legionella</taxon>
    </lineage>
</organism>
<reference evidence="3 4" key="1">
    <citation type="submission" date="2018-06" db="EMBL/GenBank/DDBJ databases">
        <authorList>
            <consortium name="Pathogen Informatics"/>
            <person name="Doyle S."/>
        </authorList>
    </citation>
    <scope>NUCLEOTIDE SEQUENCE [LARGE SCALE GENOMIC DNA]</scope>
    <source>
        <strain evidence="3 4">NCTC13315</strain>
    </source>
</reference>
<name>A0A378JPE0_9GAMM</name>
<proteinExistence type="predicted"/>
<dbReference type="EMBL" id="UGNV01000006">
    <property type="protein sequence ID" value="STX55756.1"/>
    <property type="molecule type" value="Genomic_DNA"/>
</dbReference>
<dbReference type="AlphaFoldDB" id="A0A378JPE0"/>
<feature type="chain" id="PRO_5016771522" evidence="2">
    <location>
        <begin position="24"/>
        <end position="590"/>
    </location>
</feature>
<dbReference type="Proteomes" id="UP000254968">
    <property type="component" value="Unassembled WGS sequence"/>
</dbReference>